<proteinExistence type="inferred from homology"/>
<dbReference type="PANTHER" id="PTHR33653:SF1">
    <property type="entry name" value="RIBONUCLEASE VAPC2"/>
    <property type="match status" value="1"/>
</dbReference>
<comment type="similarity">
    <text evidence="7 8">Belongs to the PINc/VapC protein family.</text>
</comment>
<dbReference type="EMBL" id="JAAKZF010000001">
    <property type="protein sequence ID" value="NGO49815.1"/>
    <property type="molecule type" value="Genomic_DNA"/>
</dbReference>
<dbReference type="Proteomes" id="UP001642900">
    <property type="component" value="Unassembled WGS sequence"/>
</dbReference>
<evidence type="ECO:0000256" key="1">
    <source>
        <dbReference type="ARBA" id="ARBA00001946"/>
    </source>
</evidence>
<keyword evidence="3 8" id="KW-0540">Nuclease</keyword>
<evidence type="ECO:0000313" key="11">
    <source>
        <dbReference type="Proteomes" id="UP001642900"/>
    </source>
</evidence>
<evidence type="ECO:0000313" key="10">
    <source>
        <dbReference type="EMBL" id="NGO49815.1"/>
    </source>
</evidence>
<dbReference type="GO" id="GO:0004540">
    <property type="term" value="F:RNA nuclease activity"/>
    <property type="evidence" value="ECO:0007669"/>
    <property type="project" value="InterPro"/>
</dbReference>
<evidence type="ECO:0000256" key="7">
    <source>
        <dbReference type="ARBA" id="ARBA00038093"/>
    </source>
</evidence>
<dbReference type="InterPro" id="IPR002716">
    <property type="entry name" value="PIN_dom"/>
</dbReference>
<keyword evidence="2 8" id="KW-1277">Toxin-antitoxin system</keyword>
<keyword evidence="8" id="KW-0800">Toxin</keyword>
<comment type="function">
    <text evidence="8">Toxic component of a toxin-antitoxin (TA) system. An RNase.</text>
</comment>
<dbReference type="InterPro" id="IPR029060">
    <property type="entry name" value="PIN-like_dom_sf"/>
</dbReference>
<dbReference type="HAMAP" id="MF_00265">
    <property type="entry name" value="VapC_Nob1"/>
    <property type="match status" value="1"/>
</dbReference>
<keyword evidence="11" id="KW-1185">Reference proteome</keyword>
<dbReference type="SUPFAM" id="SSF88723">
    <property type="entry name" value="PIN domain-like"/>
    <property type="match status" value="1"/>
</dbReference>
<dbReference type="CDD" id="cd18731">
    <property type="entry name" value="PIN_NgFitB-like"/>
    <property type="match status" value="1"/>
</dbReference>
<evidence type="ECO:0000256" key="8">
    <source>
        <dbReference type="HAMAP-Rule" id="MF_00265"/>
    </source>
</evidence>
<feature type="binding site" evidence="8">
    <location>
        <position position="104"/>
    </location>
    <ligand>
        <name>Mg(2+)</name>
        <dbReference type="ChEBI" id="CHEBI:18420"/>
    </ligand>
</feature>
<evidence type="ECO:0000256" key="3">
    <source>
        <dbReference type="ARBA" id="ARBA00022722"/>
    </source>
</evidence>
<reference evidence="10 11" key="1">
    <citation type="submission" date="2020-02" db="EMBL/GenBank/DDBJ databases">
        <title>Genome sequence of strain CCNWXJ40-4.</title>
        <authorList>
            <person name="Gao J."/>
            <person name="Sun J."/>
        </authorList>
    </citation>
    <scope>NUCLEOTIDE SEQUENCE [LARGE SCALE GENOMIC DNA]</scope>
    <source>
        <strain evidence="10 11">CCNWXJ 40-4</strain>
    </source>
</reference>
<protein>
    <recommendedName>
        <fullName evidence="8">Ribonuclease VapC</fullName>
        <shortName evidence="8">RNase VapC</shortName>
        <ecNumber evidence="8">3.1.-.-</ecNumber>
    </recommendedName>
    <alternativeName>
        <fullName evidence="8">Toxin VapC</fullName>
    </alternativeName>
</protein>
<dbReference type="Gene3D" id="3.40.50.1010">
    <property type="entry name" value="5'-nuclease"/>
    <property type="match status" value="1"/>
</dbReference>
<evidence type="ECO:0000259" key="9">
    <source>
        <dbReference type="Pfam" id="PF01850"/>
    </source>
</evidence>
<dbReference type="EC" id="3.1.-.-" evidence="8"/>
<dbReference type="Pfam" id="PF01850">
    <property type="entry name" value="PIN"/>
    <property type="match status" value="1"/>
</dbReference>
<dbReference type="AlphaFoldDB" id="A0A6G4W4Z1"/>
<dbReference type="GO" id="GO:0090729">
    <property type="term" value="F:toxin activity"/>
    <property type="evidence" value="ECO:0007669"/>
    <property type="project" value="UniProtKB-KW"/>
</dbReference>
<keyword evidence="4 8" id="KW-0479">Metal-binding</keyword>
<organism evidence="10 11">
    <name type="scientific">Allomesorhizobium camelthorni</name>
    <dbReference type="NCBI Taxonomy" id="475069"/>
    <lineage>
        <taxon>Bacteria</taxon>
        <taxon>Pseudomonadati</taxon>
        <taxon>Pseudomonadota</taxon>
        <taxon>Alphaproteobacteria</taxon>
        <taxon>Hyphomicrobiales</taxon>
        <taxon>Phyllobacteriaceae</taxon>
        <taxon>Allomesorhizobium</taxon>
    </lineage>
</organism>
<evidence type="ECO:0000256" key="5">
    <source>
        <dbReference type="ARBA" id="ARBA00022801"/>
    </source>
</evidence>
<keyword evidence="6 8" id="KW-0460">Magnesium</keyword>
<feature type="domain" description="PIN" evidence="9">
    <location>
        <begin position="2"/>
        <end position="122"/>
    </location>
</feature>
<dbReference type="RefSeq" id="WP_165022111.1">
    <property type="nucleotide sequence ID" value="NZ_JAAKZF010000001.1"/>
</dbReference>
<gene>
    <name evidence="8" type="primary">vapC</name>
    <name evidence="10" type="ORF">G6N73_01260</name>
</gene>
<keyword evidence="5 8" id="KW-0378">Hydrolase</keyword>
<dbReference type="PANTHER" id="PTHR33653">
    <property type="entry name" value="RIBONUCLEASE VAPC2"/>
    <property type="match status" value="1"/>
</dbReference>
<dbReference type="InterPro" id="IPR050556">
    <property type="entry name" value="Type_II_TA_system_RNase"/>
</dbReference>
<dbReference type="InterPro" id="IPR022907">
    <property type="entry name" value="VapC_family"/>
</dbReference>
<feature type="binding site" evidence="8">
    <location>
        <position position="5"/>
    </location>
    <ligand>
        <name>Mg(2+)</name>
        <dbReference type="ChEBI" id="CHEBI:18420"/>
    </ligand>
</feature>
<comment type="caution">
    <text evidence="10">The sequence shown here is derived from an EMBL/GenBank/DDBJ whole genome shotgun (WGS) entry which is preliminary data.</text>
</comment>
<dbReference type="GO" id="GO:0016787">
    <property type="term" value="F:hydrolase activity"/>
    <property type="evidence" value="ECO:0007669"/>
    <property type="project" value="UniProtKB-KW"/>
</dbReference>
<evidence type="ECO:0000256" key="4">
    <source>
        <dbReference type="ARBA" id="ARBA00022723"/>
    </source>
</evidence>
<sequence length="142" mass="15420">MIVLDTNVISALMRPETNAPIVDWVDAKRASDLWTTAVSLMEIRTGLLLMPLGKRQEMLTDGFDRLLGDLLKGRLLPFDASSAEHASNVALKQQRRGKNVGIGDIQIAGIALANGATLATRNMKDFHGLDIPLVDPWAVSSD</sequence>
<accession>A0A6G4W4Z1</accession>
<dbReference type="GO" id="GO:0000287">
    <property type="term" value="F:magnesium ion binding"/>
    <property type="evidence" value="ECO:0007669"/>
    <property type="project" value="UniProtKB-UniRule"/>
</dbReference>
<evidence type="ECO:0000256" key="6">
    <source>
        <dbReference type="ARBA" id="ARBA00022842"/>
    </source>
</evidence>
<evidence type="ECO:0000256" key="2">
    <source>
        <dbReference type="ARBA" id="ARBA00022649"/>
    </source>
</evidence>
<comment type="cofactor">
    <cofactor evidence="1 8">
        <name>Mg(2+)</name>
        <dbReference type="ChEBI" id="CHEBI:18420"/>
    </cofactor>
</comment>
<name>A0A6G4W4Z1_9HYPH</name>